<dbReference type="AlphaFoldDB" id="A0A2P5EVK9"/>
<name>A0A2P5EVK9_TREOI</name>
<proteinExistence type="predicted"/>
<comment type="caution">
    <text evidence="2">The sequence shown here is derived from an EMBL/GenBank/DDBJ whole genome shotgun (WGS) entry which is preliminary data.</text>
</comment>
<dbReference type="InParanoid" id="A0A2P5EVK9"/>
<dbReference type="OrthoDB" id="10414833at2759"/>
<accession>A0A2P5EVK9</accession>
<evidence type="ECO:0000313" key="3">
    <source>
        <dbReference type="Proteomes" id="UP000237000"/>
    </source>
</evidence>
<organism evidence="2 3">
    <name type="scientific">Trema orientale</name>
    <name type="common">Charcoal tree</name>
    <name type="synonym">Celtis orientalis</name>
    <dbReference type="NCBI Taxonomy" id="63057"/>
    <lineage>
        <taxon>Eukaryota</taxon>
        <taxon>Viridiplantae</taxon>
        <taxon>Streptophyta</taxon>
        <taxon>Embryophyta</taxon>
        <taxon>Tracheophyta</taxon>
        <taxon>Spermatophyta</taxon>
        <taxon>Magnoliopsida</taxon>
        <taxon>eudicotyledons</taxon>
        <taxon>Gunneridae</taxon>
        <taxon>Pentapetalae</taxon>
        <taxon>rosids</taxon>
        <taxon>fabids</taxon>
        <taxon>Rosales</taxon>
        <taxon>Cannabaceae</taxon>
        <taxon>Trema</taxon>
    </lineage>
</organism>
<sequence>MVPSVVAIMVVPIMVTPMANHFCFFPTTTNDSAKKATETSTQANHMSLLITAIICFLALLSMTTTEVCTTTTASEMKRAIESKTKKIKKGAFEAMLASPRENPGGTS</sequence>
<dbReference type="Proteomes" id="UP000237000">
    <property type="component" value="Unassembled WGS sequence"/>
</dbReference>
<feature type="transmembrane region" description="Helical" evidence="1">
    <location>
        <begin position="46"/>
        <end position="64"/>
    </location>
</feature>
<protein>
    <recommendedName>
        <fullName evidence="4">Transmembrane protein</fullName>
    </recommendedName>
</protein>
<evidence type="ECO:0000256" key="1">
    <source>
        <dbReference type="SAM" id="Phobius"/>
    </source>
</evidence>
<evidence type="ECO:0000313" key="2">
    <source>
        <dbReference type="EMBL" id="PON89572.1"/>
    </source>
</evidence>
<dbReference type="EMBL" id="JXTC01000093">
    <property type="protein sequence ID" value="PON89572.1"/>
    <property type="molecule type" value="Genomic_DNA"/>
</dbReference>
<reference evidence="3" key="1">
    <citation type="submission" date="2016-06" db="EMBL/GenBank/DDBJ databases">
        <title>Parallel loss of symbiosis genes in relatives of nitrogen-fixing non-legume Parasponia.</title>
        <authorList>
            <person name="Van Velzen R."/>
            <person name="Holmer R."/>
            <person name="Bu F."/>
            <person name="Rutten L."/>
            <person name="Van Zeijl A."/>
            <person name="Liu W."/>
            <person name="Santuari L."/>
            <person name="Cao Q."/>
            <person name="Sharma T."/>
            <person name="Shen D."/>
            <person name="Roswanjaya Y."/>
            <person name="Wardhani T."/>
            <person name="Kalhor M.S."/>
            <person name="Jansen J."/>
            <person name="Van den Hoogen J."/>
            <person name="Gungor B."/>
            <person name="Hartog M."/>
            <person name="Hontelez J."/>
            <person name="Verver J."/>
            <person name="Yang W.-C."/>
            <person name="Schijlen E."/>
            <person name="Repin R."/>
            <person name="Schilthuizen M."/>
            <person name="Schranz E."/>
            <person name="Heidstra R."/>
            <person name="Miyata K."/>
            <person name="Fedorova E."/>
            <person name="Kohlen W."/>
            <person name="Bisseling T."/>
            <person name="Smit S."/>
            <person name="Geurts R."/>
        </authorList>
    </citation>
    <scope>NUCLEOTIDE SEQUENCE [LARGE SCALE GENOMIC DNA]</scope>
    <source>
        <strain evidence="3">cv. RG33-2</strain>
    </source>
</reference>
<feature type="transmembrane region" description="Helical" evidence="1">
    <location>
        <begin position="6"/>
        <end position="25"/>
    </location>
</feature>
<keyword evidence="1" id="KW-0472">Membrane</keyword>
<keyword evidence="1" id="KW-0812">Transmembrane</keyword>
<gene>
    <name evidence="2" type="ORF">TorRG33x02_147160</name>
</gene>
<keyword evidence="1" id="KW-1133">Transmembrane helix</keyword>
<evidence type="ECO:0008006" key="4">
    <source>
        <dbReference type="Google" id="ProtNLM"/>
    </source>
</evidence>
<keyword evidence="3" id="KW-1185">Reference proteome</keyword>